<evidence type="ECO:0000256" key="7">
    <source>
        <dbReference type="ARBA" id="ARBA00049119"/>
    </source>
</evidence>
<evidence type="ECO:0000256" key="5">
    <source>
        <dbReference type="ARBA" id="ARBA00022989"/>
    </source>
</evidence>
<dbReference type="PROSITE" id="PS50850">
    <property type="entry name" value="MFS"/>
    <property type="match status" value="1"/>
</dbReference>
<evidence type="ECO:0000256" key="8">
    <source>
        <dbReference type="RuleBase" id="RU003346"/>
    </source>
</evidence>
<evidence type="ECO:0000256" key="1">
    <source>
        <dbReference type="ARBA" id="ARBA00004141"/>
    </source>
</evidence>
<keyword evidence="6 10" id="KW-0472">Membrane</keyword>
<comment type="subcellular location">
    <subcellularLocation>
        <location evidence="1">Membrane</location>
        <topology evidence="1">Multi-pass membrane protein</topology>
    </subcellularLocation>
</comment>
<protein>
    <recommendedName>
        <fullName evidence="11">Major facilitator superfamily (MFS) profile domain-containing protein</fullName>
    </recommendedName>
</protein>
<evidence type="ECO:0000256" key="4">
    <source>
        <dbReference type="ARBA" id="ARBA00022692"/>
    </source>
</evidence>
<evidence type="ECO:0000256" key="10">
    <source>
        <dbReference type="SAM" id="Phobius"/>
    </source>
</evidence>
<keyword evidence="5 10" id="KW-1133">Transmembrane helix</keyword>
<sequence length="556" mass="60875">MGGFKKIEDRPTPKEVYNWRVYALAIICGCGALTFGYDGMPQQLAVLMAGAFIGTTIARPSFKEAMGIDKMTKAQQTSMTTNLTSTFTGSAWFGAVFAWPCMEAFGRKRPMQVSAFLFNLGAILMTVTTHNLAMIYAGRAITGFAVGVLTATIPTFIAEFSPPAIRGQLTGFFEIAYQVGSLVGFWINYGITSHMDVTSNTSWRVAMAVQLIPGGMLAVGSVVLKESPGWLLRQGREDEAMTILSYVRQLPEDHEYIQQEVAMMRVVIDEERKFAGGKRGMLPYLRAFAKELQVPDMRHRMICLFCMFILMNFSGAVVLNYYSPTLFTSVGIAKEDVNLYTGFYGLVKAVGAITFCLFIVDRSGRRVPWLLSASGCAITLIYIGAYVIAVDPASKKGMLSSAEQREGTGAVACIMLYSFIWSWGGNSLSWTVSSEMFPISVRSLTGSFGAATQWLSSFAATMSAPHMQAAVGGWIFVFYGLCCVATAVFVFVLIPDTRGTPIESMGRLFGGPSKYCQWRQKKVWPPNGIPPPVTEDMDGSGSPHVEKADYAHDEKV</sequence>
<evidence type="ECO:0000256" key="2">
    <source>
        <dbReference type="ARBA" id="ARBA00010992"/>
    </source>
</evidence>
<evidence type="ECO:0000259" key="11">
    <source>
        <dbReference type="PROSITE" id="PS50850"/>
    </source>
</evidence>
<reference evidence="12" key="1">
    <citation type="journal article" date="2023" name="BMC Genomics">
        <title>Chromosome-level genome assemblies of Cutaneotrichosporon spp. (Trichosporonales, Basidiomycota) reveal imbalanced evolution between nucleotide sequences and chromosome synteny.</title>
        <authorList>
            <person name="Kobayashi Y."/>
            <person name="Kayamori A."/>
            <person name="Aoki K."/>
            <person name="Shiwa Y."/>
            <person name="Matsutani M."/>
            <person name="Fujita N."/>
            <person name="Sugita T."/>
            <person name="Iwasaki W."/>
            <person name="Tanaka N."/>
            <person name="Takashima M."/>
        </authorList>
    </citation>
    <scope>NUCLEOTIDE SEQUENCE</scope>
    <source>
        <strain evidence="12">HIS019</strain>
    </source>
</reference>
<feature type="region of interest" description="Disordered" evidence="9">
    <location>
        <begin position="526"/>
        <end position="556"/>
    </location>
</feature>
<dbReference type="Pfam" id="PF00083">
    <property type="entry name" value="Sugar_tr"/>
    <property type="match status" value="1"/>
</dbReference>
<evidence type="ECO:0000256" key="6">
    <source>
        <dbReference type="ARBA" id="ARBA00023136"/>
    </source>
</evidence>
<feature type="transmembrane region" description="Helical" evidence="10">
    <location>
        <begin position="342"/>
        <end position="360"/>
    </location>
</feature>
<organism evidence="12 13">
    <name type="scientific">Cutaneotrichosporon cavernicola</name>
    <dbReference type="NCBI Taxonomy" id="279322"/>
    <lineage>
        <taxon>Eukaryota</taxon>
        <taxon>Fungi</taxon>
        <taxon>Dikarya</taxon>
        <taxon>Basidiomycota</taxon>
        <taxon>Agaricomycotina</taxon>
        <taxon>Tremellomycetes</taxon>
        <taxon>Trichosporonales</taxon>
        <taxon>Trichosporonaceae</taxon>
        <taxon>Cutaneotrichosporon</taxon>
    </lineage>
</organism>
<feature type="transmembrane region" description="Helical" evidence="10">
    <location>
        <begin position="172"/>
        <end position="191"/>
    </location>
</feature>
<dbReference type="GO" id="GO:0016020">
    <property type="term" value="C:membrane"/>
    <property type="evidence" value="ECO:0007669"/>
    <property type="project" value="UniProtKB-SubCell"/>
</dbReference>
<dbReference type="PANTHER" id="PTHR48022:SF60">
    <property type="entry name" value="MAJOR FACILITATOR SUPERFAMILY (MFS) PROFILE DOMAIN-CONTAINING PROTEIN"/>
    <property type="match status" value="1"/>
</dbReference>
<feature type="transmembrane region" description="Helical" evidence="10">
    <location>
        <begin position="302"/>
        <end position="322"/>
    </location>
</feature>
<dbReference type="GO" id="GO:0005351">
    <property type="term" value="F:carbohydrate:proton symporter activity"/>
    <property type="evidence" value="ECO:0007669"/>
    <property type="project" value="TreeGrafter"/>
</dbReference>
<dbReference type="KEGG" id="ccac:CcaHIS019_0310860"/>
<accession>A0AA48L304</accession>
<feature type="transmembrane region" description="Helical" evidence="10">
    <location>
        <begin position="19"/>
        <end position="37"/>
    </location>
</feature>
<dbReference type="NCBIfam" id="TIGR00879">
    <property type="entry name" value="SP"/>
    <property type="match status" value="1"/>
</dbReference>
<dbReference type="SUPFAM" id="SSF103473">
    <property type="entry name" value="MFS general substrate transporter"/>
    <property type="match status" value="1"/>
</dbReference>
<dbReference type="Proteomes" id="UP001233271">
    <property type="component" value="Chromosome 3"/>
</dbReference>
<dbReference type="InterPro" id="IPR005828">
    <property type="entry name" value="MFS_sugar_transport-like"/>
</dbReference>
<name>A0AA48L304_9TREE</name>
<feature type="compositionally biased region" description="Basic and acidic residues" evidence="9">
    <location>
        <begin position="544"/>
        <end position="556"/>
    </location>
</feature>
<keyword evidence="4 10" id="KW-0812">Transmembrane</keyword>
<comment type="catalytic activity">
    <reaction evidence="7">
        <text>myo-inositol(out) + H(+)(out) = myo-inositol(in) + H(+)(in)</text>
        <dbReference type="Rhea" id="RHEA:60364"/>
        <dbReference type="ChEBI" id="CHEBI:15378"/>
        <dbReference type="ChEBI" id="CHEBI:17268"/>
    </reaction>
</comment>
<dbReference type="RefSeq" id="XP_060456281.1">
    <property type="nucleotide sequence ID" value="XM_060599604.1"/>
</dbReference>
<dbReference type="GeneID" id="85494886"/>
<dbReference type="InterPro" id="IPR050360">
    <property type="entry name" value="MFS_Sugar_Transporters"/>
</dbReference>
<dbReference type="InterPro" id="IPR036259">
    <property type="entry name" value="MFS_trans_sf"/>
</dbReference>
<dbReference type="InterPro" id="IPR005829">
    <property type="entry name" value="Sugar_transporter_CS"/>
</dbReference>
<dbReference type="PRINTS" id="PR00171">
    <property type="entry name" value="SUGRTRNSPORT"/>
</dbReference>
<feature type="transmembrane region" description="Helical" evidence="10">
    <location>
        <begin position="113"/>
        <end position="134"/>
    </location>
</feature>
<dbReference type="InterPro" id="IPR003663">
    <property type="entry name" value="Sugar/inositol_transpt"/>
</dbReference>
<dbReference type="EMBL" id="AP028214">
    <property type="protein sequence ID" value="BEI91016.1"/>
    <property type="molecule type" value="Genomic_DNA"/>
</dbReference>
<feature type="transmembrane region" description="Helical" evidence="10">
    <location>
        <begin position="140"/>
        <end position="160"/>
    </location>
</feature>
<proteinExistence type="inferred from homology"/>
<feature type="transmembrane region" description="Helical" evidence="10">
    <location>
        <begin position="471"/>
        <end position="494"/>
    </location>
</feature>
<keyword evidence="3 8" id="KW-0813">Transport</keyword>
<dbReference type="PROSITE" id="PS00217">
    <property type="entry name" value="SUGAR_TRANSPORT_2"/>
    <property type="match status" value="1"/>
</dbReference>
<evidence type="ECO:0000313" key="12">
    <source>
        <dbReference type="EMBL" id="BEI91016.1"/>
    </source>
</evidence>
<keyword evidence="13" id="KW-1185">Reference proteome</keyword>
<dbReference type="InterPro" id="IPR020846">
    <property type="entry name" value="MFS_dom"/>
</dbReference>
<gene>
    <name evidence="12" type="ORF">CcaverHIS019_0310860</name>
</gene>
<evidence type="ECO:0000256" key="9">
    <source>
        <dbReference type="SAM" id="MobiDB-lite"/>
    </source>
</evidence>
<feature type="transmembrane region" description="Helical" evidence="10">
    <location>
        <begin position="203"/>
        <end position="224"/>
    </location>
</feature>
<evidence type="ECO:0000256" key="3">
    <source>
        <dbReference type="ARBA" id="ARBA00022448"/>
    </source>
</evidence>
<feature type="transmembrane region" description="Helical" evidence="10">
    <location>
        <begin position="367"/>
        <end position="389"/>
    </location>
</feature>
<feature type="domain" description="Major facilitator superfamily (MFS) profile" evidence="11">
    <location>
        <begin position="24"/>
        <end position="498"/>
    </location>
</feature>
<dbReference type="Gene3D" id="1.20.1250.20">
    <property type="entry name" value="MFS general substrate transporter like domains"/>
    <property type="match status" value="1"/>
</dbReference>
<comment type="similarity">
    <text evidence="2 8">Belongs to the major facilitator superfamily. Sugar transporter (TC 2.A.1.1) family.</text>
</comment>
<feature type="transmembrane region" description="Helical" evidence="10">
    <location>
        <begin position="82"/>
        <end position="101"/>
    </location>
</feature>
<dbReference type="AlphaFoldDB" id="A0AA48L304"/>
<dbReference type="PANTHER" id="PTHR48022">
    <property type="entry name" value="PLASTIDIC GLUCOSE TRANSPORTER 4"/>
    <property type="match status" value="1"/>
</dbReference>
<evidence type="ECO:0000313" key="13">
    <source>
        <dbReference type="Proteomes" id="UP001233271"/>
    </source>
</evidence>